<comment type="caution">
    <text evidence="3">The sequence shown here is derived from an EMBL/GenBank/DDBJ whole genome shotgun (WGS) entry which is preliminary data.</text>
</comment>
<feature type="domain" description="Aminotransferase class V" evidence="2">
    <location>
        <begin position="54"/>
        <end position="173"/>
    </location>
</feature>
<dbReference type="Gene3D" id="3.40.640.10">
    <property type="entry name" value="Type I PLP-dependent aspartate aminotransferase-like (Major domain)"/>
    <property type="match status" value="1"/>
</dbReference>
<evidence type="ECO:0000313" key="3">
    <source>
        <dbReference type="EMBL" id="KAF4656752.1"/>
    </source>
</evidence>
<feature type="domain" description="Aminotransferase class V" evidence="2">
    <location>
        <begin position="245"/>
        <end position="505"/>
    </location>
</feature>
<dbReference type="SUPFAM" id="SSF53383">
    <property type="entry name" value="PLP-dependent transferases"/>
    <property type="match status" value="1"/>
</dbReference>
<keyword evidence="4" id="KW-1185">Reference proteome</keyword>
<evidence type="ECO:0000313" key="4">
    <source>
        <dbReference type="Proteomes" id="UP000591131"/>
    </source>
</evidence>
<dbReference type="PANTHER" id="PTHR43686:SF1">
    <property type="entry name" value="AMINOTRAN_5 DOMAIN-CONTAINING PROTEIN"/>
    <property type="match status" value="1"/>
</dbReference>
<organism evidence="3 4">
    <name type="scientific">Perkinsus chesapeaki</name>
    <name type="common">Clam parasite</name>
    <name type="synonym">Perkinsus andrewsi</name>
    <dbReference type="NCBI Taxonomy" id="330153"/>
    <lineage>
        <taxon>Eukaryota</taxon>
        <taxon>Sar</taxon>
        <taxon>Alveolata</taxon>
        <taxon>Perkinsozoa</taxon>
        <taxon>Perkinsea</taxon>
        <taxon>Perkinsida</taxon>
        <taxon>Perkinsidae</taxon>
        <taxon>Perkinsus</taxon>
    </lineage>
</organism>
<dbReference type="InterPro" id="IPR015424">
    <property type="entry name" value="PyrdxlP-dep_Trfase"/>
</dbReference>
<dbReference type="Proteomes" id="UP000591131">
    <property type="component" value="Unassembled WGS sequence"/>
</dbReference>
<sequence>MPSEISTPIYKPILSYPLDENTDYNSLVVGLREQSVGNSERVSVPFDGTTRKLIYCDFTASGRSVTAIEDFLTTTVCSTYANTHSLASATARQTMQYREEARDKVREYFNCSSEDSVIFCGAGATAAITKFTDIMCRSRVFATEHSPKGLRRAVLIIDPVAHHSSVLPFRELALRYPLSRVTRSRSVPNSFVKRFGGDKSSDIEIELVTLPLDPLKGTASVEGLESVLEKVAHFNRRSPGFAVPVVVLSACSNVTGACLNMPEVSTLIHKYNGVAAWDLAAIAAHKKVDMNPLSHPYGYIDFAFVSPHKLLGGPGSSGLLLCKSKHQTNAVPGVCGGGVVLYVSRRGHHYIDNLEEREEAGTPDILGCIRTGAVYHLHTLIGIDKIAQEEQYMADYLSTRIKKNDKDRSHCAGIISFNILYNKTTTNHGLYLHYNFVGALLNDLFGIQARGGCACAGPYGEAILGLNCGSAERFEDALDSTRYEIFKPGFVRVGVHFTMTQEELDFVAEAILWIAENGWKLLPCYSFKVMTGEWFHLHRDEHHTLRKLTDELSPATFLPKTDDMSVGNASTRYSSSPGRRRRSSNFSSGSHGISVDDNLHSAIDKADELLEKILKEIDSIEIVVPLLDPEVADLLWFAHPLDAKLSLMHPKDNIIFPTVKTGLNNPEVFHLEGFNYNNLRIRPDESIFNVLCWSDSIDPPKGAKEAARNRKSITKMMMKMMWLKVTCRERPLGPRERHPVMFAKYHTRARLSAL</sequence>
<dbReference type="InterPro" id="IPR015421">
    <property type="entry name" value="PyrdxlP-dep_Trfase_major"/>
</dbReference>
<protein>
    <recommendedName>
        <fullName evidence="2">Aminotransferase class V domain-containing protein</fullName>
    </recommendedName>
</protein>
<evidence type="ECO:0000256" key="1">
    <source>
        <dbReference type="SAM" id="MobiDB-lite"/>
    </source>
</evidence>
<dbReference type="InterPro" id="IPR000192">
    <property type="entry name" value="Aminotrans_V_dom"/>
</dbReference>
<dbReference type="EMBL" id="JAAPAO010000579">
    <property type="protein sequence ID" value="KAF4656752.1"/>
    <property type="molecule type" value="Genomic_DNA"/>
</dbReference>
<dbReference type="PANTHER" id="PTHR43686">
    <property type="entry name" value="SULFURTRANSFERASE-RELATED"/>
    <property type="match status" value="1"/>
</dbReference>
<feature type="region of interest" description="Disordered" evidence="1">
    <location>
        <begin position="559"/>
        <end position="591"/>
    </location>
</feature>
<name>A0A7J6LC13_PERCH</name>
<gene>
    <name evidence="3" type="ORF">FOL47_008756</name>
</gene>
<accession>A0A7J6LC13</accession>
<dbReference type="Pfam" id="PF00266">
    <property type="entry name" value="Aminotran_5"/>
    <property type="match status" value="2"/>
</dbReference>
<dbReference type="AlphaFoldDB" id="A0A7J6LC13"/>
<proteinExistence type="predicted"/>
<evidence type="ECO:0000259" key="2">
    <source>
        <dbReference type="Pfam" id="PF00266"/>
    </source>
</evidence>
<reference evidence="3 4" key="1">
    <citation type="submission" date="2020-04" db="EMBL/GenBank/DDBJ databases">
        <title>Perkinsus chesapeaki whole genome sequence.</title>
        <authorList>
            <person name="Bogema D.R."/>
        </authorList>
    </citation>
    <scope>NUCLEOTIDE SEQUENCE [LARGE SCALE GENOMIC DNA]</scope>
    <source>
        <strain evidence="3">ATCC PRA-425</strain>
    </source>
</reference>
<dbReference type="OrthoDB" id="198857at2759"/>